<comment type="caution">
    <text evidence="8">The sequence shown here is derived from an EMBL/GenBank/DDBJ whole genome shotgun (WGS) entry which is preliminary data.</text>
</comment>
<dbReference type="EC" id="3.2.1.40" evidence="2"/>
<name>A0ABR4P6Y4_9HELO</name>
<keyword evidence="9" id="KW-1185">Reference proteome</keyword>
<accession>A0ABR4P6Y4</accession>
<dbReference type="Proteomes" id="UP001629113">
    <property type="component" value="Unassembled WGS sequence"/>
</dbReference>
<evidence type="ECO:0000259" key="7">
    <source>
        <dbReference type="Pfam" id="PF17390"/>
    </source>
</evidence>
<dbReference type="Gene3D" id="2.60.420.10">
    <property type="entry name" value="Maltose phosphorylase, domain 3"/>
    <property type="match status" value="1"/>
</dbReference>
<dbReference type="InterPro" id="IPR035398">
    <property type="entry name" value="Bac_rhamnosid_C"/>
</dbReference>
<dbReference type="InterPro" id="IPR013737">
    <property type="entry name" value="Bac_rhamnosid_N"/>
</dbReference>
<dbReference type="InterPro" id="IPR008902">
    <property type="entry name" value="Rhamnosid_concanavalin"/>
</dbReference>
<keyword evidence="3" id="KW-0378">Hydrolase</keyword>
<gene>
    <name evidence="8" type="ORF">PVAG01_09296</name>
</gene>
<evidence type="ECO:0000313" key="9">
    <source>
        <dbReference type="Proteomes" id="UP001629113"/>
    </source>
</evidence>
<feature type="domain" description="Alpha-L-rhamnosidase concanavalin-like" evidence="4">
    <location>
        <begin position="337"/>
        <end position="442"/>
    </location>
</feature>
<evidence type="ECO:0000313" key="8">
    <source>
        <dbReference type="EMBL" id="KAL3419075.1"/>
    </source>
</evidence>
<feature type="domain" description="Alpha-L-rhamnosidase C-terminal" evidence="7">
    <location>
        <begin position="798"/>
        <end position="869"/>
    </location>
</feature>
<evidence type="ECO:0000259" key="6">
    <source>
        <dbReference type="Pfam" id="PF17389"/>
    </source>
</evidence>
<evidence type="ECO:0000256" key="2">
    <source>
        <dbReference type="ARBA" id="ARBA00012652"/>
    </source>
</evidence>
<dbReference type="EMBL" id="JBFCZG010000008">
    <property type="protein sequence ID" value="KAL3419075.1"/>
    <property type="molecule type" value="Genomic_DNA"/>
</dbReference>
<dbReference type="Gene3D" id="2.60.40.10">
    <property type="entry name" value="Immunoglobulins"/>
    <property type="match status" value="1"/>
</dbReference>
<evidence type="ECO:0000256" key="3">
    <source>
        <dbReference type="ARBA" id="ARBA00022801"/>
    </source>
</evidence>
<evidence type="ECO:0000259" key="4">
    <source>
        <dbReference type="Pfam" id="PF05592"/>
    </source>
</evidence>
<dbReference type="InterPro" id="IPR008928">
    <property type="entry name" value="6-hairpin_glycosidase_sf"/>
</dbReference>
<feature type="domain" description="Alpha-L-rhamnosidase six-hairpin glycosidase" evidence="6">
    <location>
        <begin position="446"/>
        <end position="796"/>
    </location>
</feature>
<dbReference type="SUPFAM" id="SSF49785">
    <property type="entry name" value="Galactose-binding domain-like"/>
    <property type="match status" value="1"/>
</dbReference>
<evidence type="ECO:0000259" key="5">
    <source>
        <dbReference type="Pfam" id="PF08531"/>
    </source>
</evidence>
<dbReference type="Pfam" id="PF05592">
    <property type="entry name" value="Bac_rhamnosid"/>
    <property type="match status" value="1"/>
</dbReference>
<dbReference type="InterPro" id="IPR012341">
    <property type="entry name" value="6hp_glycosidase-like_sf"/>
</dbReference>
<dbReference type="Gene3D" id="1.50.10.10">
    <property type="match status" value="1"/>
</dbReference>
<dbReference type="Gene3D" id="2.60.120.260">
    <property type="entry name" value="Galactose-binding domain-like"/>
    <property type="match status" value="2"/>
</dbReference>
<organism evidence="8 9">
    <name type="scientific">Phlyctema vagabunda</name>
    <dbReference type="NCBI Taxonomy" id="108571"/>
    <lineage>
        <taxon>Eukaryota</taxon>
        <taxon>Fungi</taxon>
        <taxon>Dikarya</taxon>
        <taxon>Ascomycota</taxon>
        <taxon>Pezizomycotina</taxon>
        <taxon>Leotiomycetes</taxon>
        <taxon>Helotiales</taxon>
        <taxon>Dermateaceae</taxon>
        <taxon>Phlyctema</taxon>
    </lineage>
</organism>
<dbReference type="Pfam" id="PF08531">
    <property type="entry name" value="Bac_rhamnosid_N"/>
    <property type="match status" value="1"/>
</dbReference>
<proteinExistence type="predicted"/>
<reference evidence="8 9" key="1">
    <citation type="submission" date="2024-06" db="EMBL/GenBank/DDBJ databases">
        <title>Complete genome of Phlyctema vagabunda strain 19-DSS-EL-015.</title>
        <authorList>
            <person name="Fiorenzani C."/>
        </authorList>
    </citation>
    <scope>NUCLEOTIDE SEQUENCE [LARGE SCALE GENOMIC DNA]</scope>
    <source>
        <strain evidence="8 9">19-DSS-EL-015</strain>
    </source>
</reference>
<sequence length="912" mass="102713">MTANPILSAPTYEQHHDGFGIGNSVPRISWKFITSDTDIKDWEQSAYELELSRGKKESIESYRVESHESVLVPWPSQPLESREQVSVRVRSFKKGLEKESTGSTEWSPWSTVEAGLLKKSDWTSQLISASASAYEDGPLRPVRFRRTFSISDSLKNVAKARLYITCFGIYEAYINGVRVGDQHMSPGWTSYNHRLNYQTFDVASMLKKGDNVIAFEIAEGWYATRLLWRAGRRYTYGRDLCILSQLEVTFGASGQLLTINSDSSWRRHDSPILRSELYDGEFYDMREENLDWNRLMDSSNEDWGVTETKGFPDMELVSPNAPPVRVIEEITPVKIFKSKSGKTLIDFGQNLVGRVHVASLKKPSGHKIVFQHAEVLDNGELGIRTLRCAKATNTIICSGEELKNWTPRFTFQGFRYVQVDGWTPEDESDPLTTNKIKALVLHTDLERTGWFSCSNKMVNKLHSNALWSMRGNFLSIPTDCPQRDERLGWTGDIQIFGPSAAYLYDTAGMLGNWLEDVAVDQADAKAVPPVVIPNILVDDFKDMPQAAWCDVVVLLPWALYKASGDLEILRRQYPSMSSWLDKGLPRGTDRLWDPEVWQLGDWLDPAAPPEDPAKSVTDATFVADAYLVHIAFLISQISGLLEESDDHKRYTAEHAQLKRTFQQKYITPSGLVLSDTQTAYALVLAFSLHETNEQVAFASQRLARLVKVAKFKVSCGFVGTPLITHALSKTALNQLAYRMLLEEKCPSWLYPVTMGATTMWERWDSMLPDGSINKGEMTSFNHYALGSVINWMHESIAGISPMEPGWKRILVRPTPGGDLSSAEARFESPYGLIKSSWTIQDQKFVLSLQVPPNSTAWVVMPDAQNKTAGSGLVERGVLVGSGQHEFSCITDSGVWPPEPIYMPWEHKKEHLC</sequence>
<feature type="domain" description="Bacterial alpha-L-rhamnosidase N-terminal" evidence="5">
    <location>
        <begin position="155"/>
        <end position="328"/>
    </location>
</feature>
<protein>
    <recommendedName>
        <fullName evidence="2">alpha-L-rhamnosidase</fullName>
        <ecNumber evidence="2">3.2.1.40</ecNumber>
    </recommendedName>
</protein>
<dbReference type="InterPro" id="IPR008979">
    <property type="entry name" value="Galactose-bd-like_sf"/>
</dbReference>
<comment type="catalytic activity">
    <reaction evidence="1">
        <text>Hydrolysis of terminal non-reducing alpha-L-rhamnose residues in alpha-L-rhamnosides.</text>
        <dbReference type="EC" id="3.2.1.40"/>
    </reaction>
</comment>
<dbReference type="Pfam" id="PF17389">
    <property type="entry name" value="Bac_rhamnosid6H"/>
    <property type="match status" value="1"/>
</dbReference>
<dbReference type="SUPFAM" id="SSF48208">
    <property type="entry name" value="Six-hairpin glycosidases"/>
    <property type="match status" value="1"/>
</dbReference>
<evidence type="ECO:0000256" key="1">
    <source>
        <dbReference type="ARBA" id="ARBA00001445"/>
    </source>
</evidence>
<dbReference type="PIRSF" id="PIRSF010631">
    <property type="entry name" value="A-rhamnsds"/>
    <property type="match status" value="1"/>
</dbReference>
<dbReference type="PANTHER" id="PTHR33307:SF6">
    <property type="entry name" value="ALPHA-RHAMNOSIDASE (EUROFUNG)-RELATED"/>
    <property type="match status" value="1"/>
</dbReference>
<dbReference type="PANTHER" id="PTHR33307">
    <property type="entry name" value="ALPHA-RHAMNOSIDASE (EUROFUNG)"/>
    <property type="match status" value="1"/>
</dbReference>
<dbReference type="InterPro" id="IPR016007">
    <property type="entry name" value="Alpha_rhamnosid"/>
</dbReference>
<dbReference type="InterPro" id="IPR035396">
    <property type="entry name" value="Bac_rhamnosid6H"/>
</dbReference>
<dbReference type="Pfam" id="PF17390">
    <property type="entry name" value="Bac_rhamnosid_C"/>
    <property type="match status" value="1"/>
</dbReference>
<dbReference type="Pfam" id="PF25788">
    <property type="entry name" value="Ig_Rha78A_N"/>
    <property type="match status" value="1"/>
</dbReference>
<dbReference type="InterPro" id="IPR013783">
    <property type="entry name" value="Ig-like_fold"/>
</dbReference>